<dbReference type="VEuPathDB" id="VectorBase:ADIR002944"/>
<keyword evidence="2" id="KW-1185">Reference proteome</keyword>
<dbReference type="STRING" id="7168.A0A182N5M4"/>
<name>A0A182N5M4_9DIPT</name>
<protein>
    <recommendedName>
        <fullName evidence="3">39S ribosomal protein L55, mitochondrial</fullName>
    </recommendedName>
</protein>
<dbReference type="InterPro" id="IPR044884">
    <property type="entry name" value="Ribosomal_mL55_sf"/>
</dbReference>
<dbReference type="GO" id="GO:0003735">
    <property type="term" value="F:structural constituent of ribosome"/>
    <property type="evidence" value="ECO:0007669"/>
    <property type="project" value="InterPro"/>
</dbReference>
<dbReference type="GO" id="GO:0005762">
    <property type="term" value="C:mitochondrial large ribosomal subunit"/>
    <property type="evidence" value="ECO:0007669"/>
    <property type="project" value="InterPro"/>
</dbReference>
<dbReference type="InterPro" id="IPR018615">
    <property type="entry name" value="Ribosomal_mL55"/>
</dbReference>
<reference evidence="2" key="1">
    <citation type="submission" date="2013-03" db="EMBL/GenBank/DDBJ databases">
        <title>The Genome Sequence of Anopheles dirus WRAIR2.</title>
        <authorList>
            <consortium name="The Broad Institute Genomics Platform"/>
            <person name="Neafsey D.E."/>
            <person name="Walton C."/>
            <person name="Walker B."/>
            <person name="Young S.K."/>
            <person name="Zeng Q."/>
            <person name="Gargeya S."/>
            <person name="Fitzgerald M."/>
            <person name="Haas B."/>
            <person name="Abouelleil A."/>
            <person name="Allen A.W."/>
            <person name="Alvarado L."/>
            <person name="Arachchi H.M."/>
            <person name="Berlin A.M."/>
            <person name="Chapman S.B."/>
            <person name="Gainer-Dewar J."/>
            <person name="Goldberg J."/>
            <person name="Griggs A."/>
            <person name="Gujja S."/>
            <person name="Hansen M."/>
            <person name="Howarth C."/>
            <person name="Imamovic A."/>
            <person name="Ireland A."/>
            <person name="Larimer J."/>
            <person name="McCowan C."/>
            <person name="Murphy C."/>
            <person name="Pearson M."/>
            <person name="Poon T.W."/>
            <person name="Priest M."/>
            <person name="Roberts A."/>
            <person name="Saif S."/>
            <person name="Shea T."/>
            <person name="Sisk P."/>
            <person name="Sykes S."/>
            <person name="Wortman J."/>
            <person name="Nusbaum C."/>
            <person name="Birren B."/>
        </authorList>
    </citation>
    <scope>NUCLEOTIDE SEQUENCE [LARGE SCALE GENOMIC DNA]</scope>
    <source>
        <strain evidence="2">WRAIR2</strain>
    </source>
</reference>
<reference evidence="1" key="2">
    <citation type="submission" date="2020-05" db="UniProtKB">
        <authorList>
            <consortium name="EnsemblMetazoa"/>
        </authorList>
    </citation>
    <scope>IDENTIFICATION</scope>
    <source>
        <strain evidence="1">WRAIR2</strain>
    </source>
</reference>
<evidence type="ECO:0008006" key="3">
    <source>
        <dbReference type="Google" id="ProtNLM"/>
    </source>
</evidence>
<dbReference type="PANTHER" id="PTHR34095">
    <property type="entry name" value="39S RIBOSOMAL PROTEIN L55, MITOCHONDRIAL"/>
    <property type="match status" value="1"/>
</dbReference>
<evidence type="ECO:0000313" key="1">
    <source>
        <dbReference type="EnsemblMetazoa" id="ADIR002944-PA"/>
    </source>
</evidence>
<dbReference type="Gene3D" id="6.20.130.20">
    <property type="entry name" value="Mitochondrial ribosomal protein L55"/>
    <property type="match status" value="1"/>
</dbReference>
<dbReference type="Proteomes" id="UP000075884">
    <property type="component" value="Unassembled WGS sequence"/>
</dbReference>
<dbReference type="AlphaFoldDB" id="A0A182N5M4"/>
<proteinExistence type="predicted"/>
<accession>A0A182N5M4</accession>
<dbReference type="PANTHER" id="PTHR34095:SF1">
    <property type="entry name" value="LARGE RIBOSOMAL SUBUNIT PROTEIN ML55"/>
    <property type="match status" value="1"/>
</dbReference>
<organism evidence="1 2">
    <name type="scientific">Anopheles dirus</name>
    <dbReference type="NCBI Taxonomy" id="7168"/>
    <lineage>
        <taxon>Eukaryota</taxon>
        <taxon>Metazoa</taxon>
        <taxon>Ecdysozoa</taxon>
        <taxon>Arthropoda</taxon>
        <taxon>Hexapoda</taxon>
        <taxon>Insecta</taxon>
        <taxon>Pterygota</taxon>
        <taxon>Neoptera</taxon>
        <taxon>Endopterygota</taxon>
        <taxon>Diptera</taxon>
        <taxon>Nematocera</taxon>
        <taxon>Culicoidea</taxon>
        <taxon>Culicidae</taxon>
        <taxon>Anophelinae</taxon>
        <taxon>Anopheles</taxon>
    </lineage>
</organism>
<sequence length="113" mass="13027">MQSTRILSGIVLQVNGGLTRCLSSNTAAVVKVHRSIYARRYPTVMVLPNGATINIKYHEPRKIIKMPLDLSLLSEAERKARIEKRKPKQKIRIEDDVEDTFNANKYLKYMKKK</sequence>
<dbReference type="GO" id="GO:0006412">
    <property type="term" value="P:translation"/>
    <property type="evidence" value="ECO:0007669"/>
    <property type="project" value="TreeGrafter"/>
</dbReference>
<dbReference type="Pfam" id="PF09776">
    <property type="entry name" value="Mitoc_L55"/>
    <property type="match status" value="1"/>
</dbReference>
<evidence type="ECO:0000313" key="2">
    <source>
        <dbReference type="Proteomes" id="UP000075884"/>
    </source>
</evidence>
<dbReference type="EnsemblMetazoa" id="ADIR002944-RA">
    <property type="protein sequence ID" value="ADIR002944-PA"/>
    <property type="gene ID" value="ADIR002944"/>
</dbReference>